<dbReference type="GO" id="GO:0000785">
    <property type="term" value="C:chromatin"/>
    <property type="evidence" value="ECO:0007669"/>
    <property type="project" value="TreeGrafter"/>
</dbReference>
<organism evidence="12 13">
    <name type="scientific">Saxophila tyrrhenica</name>
    <dbReference type="NCBI Taxonomy" id="1690608"/>
    <lineage>
        <taxon>Eukaryota</taxon>
        <taxon>Fungi</taxon>
        <taxon>Dikarya</taxon>
        <taxon>Ascomycota</taxon>
        <taxon>Pezizomycotina</taxon>
        <taxon>Dothideomycetes</taxon>
        <taxon>Dothideomycetidae</taxon>
        <taxon>Mycosphaerellales</taxon>
        <taxon>Extremaceae</taxon>
        <taxon>Saxophila</taxon>
    </lineage>
</organism>
<reference evidence="12 13" key="1">
    <citation type="submission" date="2023-08" db="EMBL/GenBank/DDBJ databases">
        <title>Black Yeasts Isolated from many extreme environments.</title>
        <authorList>
            <person name="Coleine C."/>
            <person name="Stajich J.E."/>
            <person name="Selbmann L."/>
        </authorList>
    </citation>
    <scope>NUCLEOTIDE SEQUENCE [LARGE SCALE GENOMIC DNA]</scope>
    <source>
        <strain evidence="12 13">CCFEE 5935</strain>
    </source>
</reference>
<dbReference type="SUPFAM" id="SSF101546">
    <property type="entry name" value="ASF1-like"/>
    <property type="match status" value="1"/>
</dbReference>
<dbReference type="FunFam" id="2.60.40.1490:FF:000001">
    <property type="entry name" value="Histone chaperone ASF1"/>
    <property type="match status" value="1"/>
</dbReference>
<keyword evidence="6" id="KW-0805">Transcription regulation</keyword>
<dbReference type="RefSeq" id="XP_064661797.1">
    <property type="nucleotide sequence ID" value="XM_064800458.1"/>
</dbReference>
<dbReference type="GO" id="GO:0006335">
    <property type="term" value="P:DNA replication-dependent chromatin assembly"/>
    <property type="evidence" value="ECO:0007669"/>
    <property type="project" value="TreeGrafter"/>
</dbReference>
<dbReference type="EMBL" id="JAVRRT010000004">
    <property type="protein sequence ID" value="KAK5173079.1"/>
    <property type="molecule type" value="Genomic_DNA"/>
</dbReference>
<evidence type="ECO:0000256" key="9">
    <source>
        <dbReference type="ARBA" id="ARBA00023242"/>
    </source>
</evidence>
<comment type="subcellular location">
    <subcellularLocation>
        <location evidence="2 10">Nucleus</location>
    </subcellularLocation>
</comment>
<feature type="region of interest" description="Disordered" evidence="11">
    <location>
        <begin position="181"/>
        <end position="283"/>
    </location>
</feature>
<feature type="compositionally biased region" description="Acidic residues" evidence="11">
    <location>
        <begin position="181"/>
        <end position="196"/>
    </location>
</feature>
<dbReference type="InterPro" id="IPR036747">
    <property type="entry name" value="ASF1-like_sf"/>
</dbReference>
<evidence type="ECO:0000256" key="3">
    <source>
        <dbReference type="ARBA" id="ARBA00006051"/>
    </source>
</evidence>
<evidence type="ECO:0000256" key="6">
    <source>
        <dbReference type="ARBA" id="ARBA00023015"/>
    </source>
</evidence>
<dbReference type="PANTHER" id="PTHR12040:SF0">
    <property type="entry name" value="HISTONE CHAPERONE ASF1"/>
    <property type="match status" value="1"/>
</dbReference>
<accession>A0AAV9PH55</accession>
<evidence type="ECO:0000256" key="2">
    <source>
        <dbReference type="ARBA" id="ARBA00004123"/>
    </source>
</evidence>
<dbReference type="PANTHER" id="PTHR12040">
    <property type="entry name" value="ANTI-SILENCING PROTEIN 1"/>
    <property type="match status" value="1"/>
</dbReference>
<keyword evidence="9" id="KW-0539">Nucleus</keyword>
<name>A0AAV9PH55_9PEZI</name>
<comment type="subunit">
    <text evidence="4">Interacts with histone H3 and histone H4.</text>
</comment>
<feature type="region of interest" description="Disordered" evidence="11">
    <location>
        <begin position="156"/>
        <end position="175"/>
    </location>
</feature>
<dbReference type="GO" id="GO:0005634">
    <property type="term" value="C:nucleus"/>
    <property type="evidence" value="ECO:0007669"/>
    <property type="project" value="UniProtKB-SubCell"/>
</dbReference>
<sequence length="283" mass="31016">MATVSLLNVSVRNNPAAFTDPYEFEITFECLEPLQKDLEWKLTYVGSATSSEHDQELDSLLVGPIPVGVNKFVFEADPPNTARIPATEIIGVTVILLSCSYDDREFVRVGYYVNNEYTDESLAEEAPAKPVIEKVRRNILAEKPRVTRFAIKWDSEESAPAEFPPEQPDVDAEVDDGANYGAEEEEEEEVEAEAEGEAAAKGADVDMEGAEANVKEVDEESEAGSEDLGEESEDDDEEELEEEDGEGEAEANGDHDMEMDEAAPKEPANGVAGNQHQADVMVH</sequence>
<proteinExistence type="inferred from homology"/>
<evidence type="ECO:0000313" key="13">
    <source>
        <dbReference type="Proteomes" id="UP001337655"/>
    </source>
</evidence>
<keyword evidence="13" id="KW-1185">Reference proteome</keyword>
<evidence type="ECO:0000313" key="12">
    <source>
        <dbReference type="EMBL" id="KAK5173079.1"/>
    </source>
</evidence>
<gene>
    <name evidence="12" type="primary">ASF1</name>
    <name evidence="12" type="ORF">LTR77_003201</name>
</gene>
<keyword evidence="8" id="KW-0143">Chaperone</keyword>
<evidence type="ECO:0000256" key="8">
    <source>
        <dbReference type="ARBA" id="ARBA00023186"/>
    </source>
</evidence>
<dbReference type="Pfam" id="PF04729">
    <property type="entry name" value="ASF1_hist_chap"/>
    <property type="match status" value="1"/>
</dbReference>
<evidence type="ECO:0000256" key="11">
    <source>
        <dbReference type="SAM" id="MobiDB-lite"/>
    </source>
</evidence>
<comment type="similarity">
    <text evidence="3 10">Belongs to the ASF1 family.</text>
</comment>
<dbReference type="InterPro" id="IPR006818">
    <property type="entry name" value="ASF1-like"/>
</dbReference>
<dbReference type="GO" id="GO:0006334">
    <property type="term" value="P:nucleosome assembly"/>
    <property type="evidence" value="ECO:0007669"/>
    <property type="project" value="InterPro"/>
</dbReference>
<evidence type="ECO:0000256" key="4">
    <source>
        <dbReference type="ARBA" id="ARBA00011705"/>
    </source>
</evidence>
<protein>
    <recommendedName>
        <fullName evidence="10">Histone chaperone</fullName>
    </recommendedName>
</protein>
<evidence type="ECO:0000256" key="5">
    <source>
        <dbReference type="ARBA" id="ARBA00022853"/>
    </source>
</evidence>
<keyword evidence="7" id="KW-0804">Transcription</keyword>
<evidence type="ECO:0000256" key="7">
    <source>
        <dbReference type="ARBA" id="ARBA00023163"/>
    </source>
</evidence>
<dbReference type="Gene3D" id="2.60.40.1490">
    <property type="entry name" value="Histone chaperone ASF1-like"/>
    <property type="match status" value="1"/>
</dbReference>
<keyword evidence="5" id="KW-0156">Chromatin regulator</keyword>
<dbReference type="GO" id="GO:0006337">
    <property type="term" value="P:nucleosome disassembly"/>
    <property type="evidence" value="ECO:0007669"/>
    <property type="project" value="InterPro"/>
</dbReference>
<dbReference type="GeneID" id="89924548"/>
<evidence type="ECO:0000256" key="10">
    <source>
        <dbReference type="PIRNR" id="PIRNR037759"/>
    </source>
</evidence>
<evidence type="ECO:0000256" key="1">
    <source>
        <dbReference type="ARBA" id="ARBA00003961"/>
    </source>
</evidence>
<dbReference type="AlphaFoldDB" id="A0AAV9PH55"/>
<dbReference type="InterPro" id="IPR017282">
    <property type="entry name" value="Hist_deposition_Asf1"/>
</dbReference>
<comment type="function">
    <text evidence="1 10">Histone chaperone that facilitates histone deposition and histone exchange and removal during nucleosome assembly and disassembly.</text>
</comment>
<dbReference type="Proteomes" id="UP001337655">
    <property type="component" value="Unassembled WGS sequence"/>
</dbReference>
<feature type="compositionally biased region" description="Acidic residues" evidence="11">
    <location>
        <begin position="217"/>
        <end position="261"/>
    </location>
</feature>
<comment type="caution">
    <text evidence="12">The sequence shown here is derived from an EMBL/GenBank/DDBJ whole genome shotgun (WGS) entry which is preliminary data.</text>
</comment>
<dbReference type="PIRSF" id="PIRSF037759">
    <property type="entry name" value="Histone_Asf1"/>
    <property type="match status" value="1"/>
</dbReference>
<dbReference type="GO" id="GO:0042393">
    <property type="term" value="F:histone binding"/>
    <property type="evidence" value="ECO:0007669"/>
    <property type="project" value="InterPro"/>
</dbReference>